<sequence>MESPHSPSRGLKRKPEGDLSPDPTDSEAPCLTSKIRKKILHQVSLLNSAASDCATVKRAIYNLSVLAENEDLADDVLDCGTVPALVRHLQLSDAGNAADDKPDKCYNDGVTEHDKFEVAKGCSLMIELLAVKQEHQDLIVGAGVLPCLVESLKRHKLGTISEPLVNLLKRAADAITSLAHENDDIKTRVRREGGIPPLVELLEINDVKVQRAAARALRTLAFKNDGNKNQIVECNALPTLVLMLGSEDTKLHSEAIGVIGNLVHSSPNIKKDVLLAGALQPVICLLSSCCSESRREAALLLGQFATTDSDCKVHIAQRGAIPPLVDMLKSSDAELQEMSSFALGRLAQDSHNQAGIVHSGGIEPLLKLLDSKMTLVQQNVVFALYGLADNEDNVVCIVKADGFQRLKTGNFKSQQTVECAVKALKRLEEKTQGRVLKHLIRLMCYPEEKVQRRIVIALAYLCSPRDIKTIFIDNSGLNLLMDMLKSPNVNQKGDASAALHNLAAKAHTSVVSLFELPPRSPNQQMYLGEEYVNNPKLSDVTFLVEGKSFYAHRDCLVSSDIFRAMFDGSYREREANNVLIPNIKWNVFELMMRFIYTGTVDVSLDVAKDLLRAADQYLLDGLKRICECAIVQEISVENVVPLYKMAEDFNAASLRNACILFMLENFNVLSREPWYSTVLRHVLPNICMFFSDLLAKSNPADL</sequence>
<evidence type="ECO:0000259" key="6">
    <source>
        <dbReference type="PROSITE" id="PS50097"/>
    </source>
</evidence>
<comment type="pathway">
    <text evidence="2">Protein modification; protein ubiquitination.</text>
</comment>
<organism evidence="7 8">
    <name type="scientific">Vigna unguiculata</name>
    <name type="common">Cowpea</name>
    <dbReference type="NCBI Taxonomy" id="3917"/>
    <lineage>
        <taxon>Eukaryota</taxon>
        <taxon>Viridiplantae</taxon>
        <taxon>Streptophyta</taxon>
        <taxon>Embryophyta</taxon>
        <taxon>Tracheophyta</taxon>
        <taxon>Spermatophyta</taxon>
        <taxon>Magnoliopsida</taxon>
        <taxon>eudicotyledons</taxon>
        <taxon>Gunneridae</taxon>
        <taxon>Pentapetalae</taxon>
        <taxon>rosids</taxon>
        <taxon>fabids</taxon>
        <taxon>Fabales</taxon>
        <taxon>Fabaceae</taxon>
        <taxon>Papilionoideae</taxon>
        <taxon>50 kb inversion clade</taxon>
        <taxon>NPAAA clade</taxon>
        <taxon>indigoferoid/millettioid clade</taxon>
        <taxon>Phaseoleae</taxon>
        <taxon>Vigna</taxon>
    </lineage>
</organism>
<dbReference type="PANTHER" id="PTHR46710:SF11">
    <property type="entry name" value="ARMADILLO BTB ARABIDOPSIS PROTEIN 1"/>
    <property type="match status" value="1"/>
</dbReference>
<dbReference type="PROSITE" id="PS50097">
    <property type="entry name" value="BTB"/>
    <property type="match status" value="1"/>
</dbReference>
<keyword evidence="3" id="KW-0677">Repeat</keyword>
<feature type="region of interest" description="Disordered" evidence="5">
    <location>
        <begin position="1"/>
        <end position="29"/>
    </location>
</feature>
<dbReference type="Gene3D" id="1.25.10.10">
    <property type="entry name" value="Leucine-rich Repeat Variant"/>
    <property type="match status" value="4"/>
</dbReference>
<evidence type="ECO:0000313" key="8">
    <source>
        <dbReference type="Proteomes" id="UP000501690"/>
    </source>
</evidence>
<dbReference type="PROSITE" id="PS50176">
    <property type="entry name" value="ARM_REPEAT"/>
    <property type="match status" value="4"/>
</dbReference>
<feature type="domain" description="BTB" evidence="6">
    <location>
        <begin position="538"/>
        <end position="604"/>
    </location>
</feature>
<dbReference type="InterPro" id="IPR016024">
    <property type="entry name" value="ARM-type_fold"/>
</dbReference>
<evidence type="ECO:0000256" key="4">
    <source>
        <dbReference type="PROSITE-ProRule" id="PRU00259"/>
    </source>
</evidence>
<feature type="repeat" description="ARM" evidence="4">
    <location>
        <begin position="235"/>
        <end position="277"/>
    </location>
</feature>
<dbReference type="SUPFAM" id="SSF54695">
    <property type="entry name" value="POZ domain"/>
    <property type="match status" value="1"/>
</dbReference>
<proteinExistence type="predicted"/>
<feature type="repeat" description="ARM" evidence="4">
    <location>
        <begin position="360"/>
        <end position="402"/>
    </location>
</feature>
<reference evidence="7 8" key="1">
    <citation type="submission" date="2019-04" db="EMBL/GenBank/DDBJ databases">
        <title>An improved genome assembly and genetic linkage map for asparagus bean, Vigna unguiculata ssp. sesquipedialis.</title>
        <authorList>
            <person name="Xia Q."/>
            <person name="Zhang R."/>
            <person name="Dong Y."/>
        </authorList>
    </citation>
    <scope>NUCLEOTIDE SEQUENCE [LARGE SCALE GENOMIC DNA]</scope>
    <source>
        <tissue evidence="7">Leaf</tissue>
    </source>
</reference>
<dbReference type="Pfam" id="PF00651">
    <property type="entry name" value="BTB"/>
    <property type="match status" value="1"/>
</dbReference>
<dbReference type="Gene3D" id="3.30.710.10">
    <property type="entry name" value="Potassium Channel Kv1.1, Chain A"/>
    <property type="match status" value="1"/>
</dbReference>
<dbReference type="InterPro" id="IPR000210">
    <property type="entry name" value="BTB/POZ_dom"/>
</dbReference>
<dbReference type="Gramene" id="Vigun01g133900.2.v1.2">
    <property type="protein sequence ID" value="Vigun01g133900.2.v1.2"/>
    <property type="gene ID" value="Vigun01g133900.v1.2"/>
</dbReference>
<dbReference type="InterPro" id="IPR000225">
    <property type="entry name" value="Armadillo"/>
</dbReference>
<dbReference type="SMART" id="SM00225">
    <property type="entry name" value="BTB"/>
    <property type="match status" value="1"/>
</dbReference>
<dbReference type="Pfam" id="PF00514">
    <property type="entry name" value="Arm"/>
    <property type="match status" value="3"/>
</dbReference>
<feature type="repeat" description="ARM" evidence="4">
    <location>
        <begin position="319"/>
        <end position="361"/>
    </location>
</feature>
<dbReference type="InterPro" id="IPR011989">
    <property type="entry name" value="ARM-like"/>
</dbReference>
<evidence type="ECO:0000256" key="5">
    <source>
        <dbReference type="SAM" id="MobiDB-lite"/>
    </source>
</evidence>
<dbReference type="InterPro" id="IPR044282">
    <property type="entry name" value="ABAP1/ARIA"/>
</dbReference>
<dbReference type="EMBL" id="CP039350">
    <property type="protein sequence ID" value="QCD97630.1"/>
    <property type="molecule type" value="Genomic_DNA"/>
</dbReference>
<accession>A0A4D6MA57</accession>
<dbReference type="GO" id="GO:0012505">
    <property type="term" value="C:endomembrane system"/>
    <property type="evidence" value="ECO:0007669"/>
    <property type="project" value="UniProtKB-SubCell"/>
</dbReference>
<dbReference type="SMART" id="SM00185">
    <property type="entry name" value="ARM"/>
    <property type="match status" value="9"/>
</dbReference>
<dbReference type="Proteomes" id="UP000501690">
    <property type="component" value="Linkage Group LG6"/>
</dbReference>
<gene>
    <name evidence="7" type="ORF">DEO72_LG6g2341</name>
</gene>
<dbReference type="SUPFAM" id="SSF48371">
    <property type="entry name" value="ARM repeat"/>
    <property type="match status" value="1"/>
</dbReference>
<comment type="subcellular location">
    <subcellularLocation>
        <location evidence="1">Endomembrane system</location>
        <topology evidence="1">Peripheral membrane protein</topology>
    </subcellularLocation>
</comment>
<dbReference type="InterPro" id="IPR011333">
    <property type="entry name" value="SKP1/BTB/POZ_sf"/>
</dbReference>
<evidence type="ECO:0000256" key="3">
    <source>
        <dbReference type="ARBA" id="ARBA00022737"/>
    </source>
</evidence>
<feature type="repeat" description="ARM" evidence="4">
    <location>
        <begin position="193"/>
        <end position="228"/>
    </location>
</feature>
<evidence type="ECO:0000313" key="7">
    <source>
        <dbReference type="EMBL" id="QCD97630.1"/>
    </source>
</evidence>
<dbReference type="PANTHER" id="PTHR46710">
    <property type="entry name" value="ARM REPEAT PROTEIN INTERACTING WITH ABF2"/>
    <property type="match status" value="1"/>
</dbReference>
<dbReference type="OrthoDB" id="29145at2759"/>
<name>A0A4D6MA57_VIGUN</name>
<dbReference type="AlphaFoldDB" id="A0A4D6MA57"/>
<evidence type="ECO:0000256" key="2">
    <source>
        <dbReference type="ARBA" id="ARBA00004906"/>
    </source>
</evidence>
<keyword evidence="8" id="KW-1185">Reference proteome</keyword>
<evidence type="ECO:0000256" key="1">
    <source>
        <dbReference type="ARBA" id="ARBA00004184"/>
    </source>
</evidence>
<protein>
    <submittedName>
        <fullName evidence="7">Vacuolar protein 8</fullName>
    </submittedName>
</protein>